<gene>
    <name evidence="10" type="ORF">ALMOND_2B016988</name>
    <name evidence="9" type="ORF">L3X38_030684</name>
</gene>
<keyword evidence="7" id="KW-0813">Transport</keyword>
<dbReference type="InterPro" id="IPR004895">
    <property type="entry name" value="Prenylated_rab_accept_PRA1"/>
</dbReference>
<dbReference type="OMA" id="VRKNAAY"/>
<dbReference type="GO" id="GO:0005794">
    <property type="term" value="C:Golgi apparatus"/>
    <property type="evidence" value="ECO:0007669"/>
    <property type="project" value="EnsemblPlants"/>
</dbReference>
<dbReference type="AlphaFoldDB" id="A0A5E4EN29"/>
<evidence type="ECO:0000313" key="12">
    <source>
        <dbReference type="Proteomes" id="UP001054821"/>
    </source>
</evidence>
<evidence type="ECO:0000256" key="2">
    <source>
        <dbReference type="ARBA" id="ARBA00004127"/>
    </source>
</evidence>
<name>A0A5E4EN29_PRUDU</name>
<dbReference type="Proteomes" id="UP001054821">
    <property type="component" value="Chromosome 6"/>
</dbReference>
<comment type="similarity">
    <text evidence="3 7">Belongs to the PRA1 family.</text>
</comment>
<organism evidence="10 11">
    <name type="scientific">Prunus dulcis</name>
    <name type="common">Almond</name>
    <name type="synonym">Amygdalus dulcis</name>
    <dbReference type="NCBI Taxonomy" id="3755"/>
    <lineage>
        <taxon>Eukaryota</taxon>
        <taxon>Viridiplantae</taxon>
        <taxon>Streptophyta</taxon>
        <taxon>Embryophyta</taxon>
        <taxon>Tracheophyta</taxon>
        <taxon>Spermatophyta</taxon>
        <taxon>Magnoliopsida</taxon>
        <taxon>eudicotyledons</taxon>
        <taxon>Gunneridae</taxon>
        <taxon>Pentapetalae</taxon>
        <taxon>rosids</taxon>
        <taxon>fabids</taxon>
        <taxon>Rosales</taxon>
        <taxon>Rosaceae</taxon>
        <taxon>Amygdaloideae</taxon>
        <taxon>Amygdaleae</taxon>
        <taxon>Prunus</taxon>
    </lineage>
</organism>
<evidence type="ECO:0000256" key="3">
    <source>
        <dbReference type="ARBA" id="ARBA00006483"/>
    </source>
</evidence>
<keyword evidence="6 7" id="KW-0472">Membrane</keyword>
<evidence type="ECO:0000256" key="4">
    <source>
        <dbReference type="ARBA" id="ARBA00022692"/>
    </source>
</evidence>
<protein>
    <recommendedName>
        <fullName evidence="7">PRA1 family protein</fullName>
    </recommendedName>
</protein>
<keyword evidence="12" id="KW-1185">Reference proteome</keyword>
<feature type="transmembrane region" description="Helical" evidence="7">
    <location>
        <begin position="138"/>
        <end position="169"/>
    </location>
</feature>
<dbReference type="Pfam" id="PF03208">
    <property type="entry name" value="PRA1"/>
    <property type="match status" value="1"/>
</dbReference>
<dbReference type="InParanoid" id="A0A5E4EN29"/>
<dbReference type="GO" id="GO:0016020">
    <property type="term" value="C:membrane"/>
    <property type="evidence" value="ECO:0007669"/>
    <property type="project" value="UniProtKB-SubCell"/>
</dbReference>
<proteinExistence type="inferred from homology"/>
<keyword evidence="4 7" id="KW-0812">Transmembrane</keyword>
<dbReference type="EMBL" id="JAJFAZ020000006">
    <property type="protein sequence ID" value="KAI5321613.1"/>
    <property type="molecule type" value="Genomic_DNA"/>
</dbReference>
<reference evidence="9 12" key="3">
    <citation type="journal article" date="2022" name="G3 (Bethesda)">
        <title>Whole-genome sequence and methylome profiling of the almond [Prunus dulcis (Mill.) D.A. Webb] cultivar 'Nonpareil'.</title>
        <authorList>
            <person name="D'Amico-Willman K.M."/>
            <person name="Ouma W.Z."/>
            <person name="Meulia T."/>
            <person name="Sideli G.M."/>
            <person name="Gradziel T.M."/>
            <person name="Fresnedo-Ramirez J."/>
        </authorList>
    </citation>
    <scope>NUCLEOTIDE SEQUENCE [LARGE SCALE GENOMIC DNA]</scope>
    <source>
        <strain evidence="9">Clone GOH B32 T37-40</strain>
    </source>
</reference>
<evidence type="ECO:0000313" key="11">
    <source>
        <dbReference type="Proteomes" id="UP000327085"/>
    </source>
</evidence>
<reference evidence="10" key="1">
    <citation type="submission" date="2019-07" db="EMBL/GenBank/DDBJ databases">
        <authorList>
            <person name="Alioto T."/>
            <person name="Alioto T."/>
            <person name="Gomez Garrido J."/>
        </authorList>
    </citation>
    <scope>NUCLEOTIDE SEQUENCE</scope>
</reference>
<evidence type="ECO:0000256" key="1">
    <source>
        <dbReference type="ARBA" id="ARBA00002501"/>
    </source>
</evidence>
<feature type="compositionally biased region" description="Low complexity" evidence="8">
    <location>
        <begin position="9"/>
        <end position="21"/>
    </location>
</feature>
<dbReference type="Gramene" id="VVA16480">
    <property type="protein sequence ID" value="VVA16480"/>
    <property type="gene ID" value="Prudul26B016988"/>
</dbReference>
<feature type="region of interest" description="Disordered" evidence="8">
    <location>
        <begin position="1"/>
        <end position="23"/>
    </location>
</feature>
<dbReference type="PANTHER" id="PTHR19317">
    <property type="entry name" value="PRENYLATED RAB ACCEPTOR 1-RELATED"/>
    <property type="match status" value="1"/>
</dbReference>
<dbReference type="Proteomes" id="UP000327085">
    <property type="component" value="Chromosome 6"/>
</dbReference>
<sequence>MSSPPPIPISSQQSSHNPQSSFTIPIPSLRPILTRLSGLSRHALSNSRPWTELIDRTAFSRPGSLSEAASRVRKNAAYFRVNYLIVVAVVLAYSLISHPFSLLTLVTLSGAWIFLYVLRPSDQPLVIFGRTFSDTQALFGLGLATLIAILLTSVLSLILTAVMVGVVIVCAHGAFRDPEDLFLDDQQPLASGFTSIFGGGDPSFGSASASVMSRV</sequence>
<dbReference type="EMBL" id="CABIKO010000019">
    <property type="protein sequence ID" value="VVA16480.1"/>
    <property type="molecule type" value="Genomic_DNA"/>
</dbReference>
<comment type="subcellular location">
    <subcellularLocation>
        <location evidence="2">Endomembrane system</location>
        <topology evidence="2">Multi-pass membrane protein</topology>
    </subcellularLocation>
    <subcellularLocation>
        <location evidence="7">Membrane</location>
        <topology evidence="7">Multi-pass membrane protein</topology>
    </subcellularLocation>
</comment>
<feature type="transmembrane region" description="Helical" evidence="7">
    <location>
        <begin position="77"/>
        <end position="96"/>
    </location>
</feature>
<dbReference type="GO" id="GO:0016192">
    <property type="term" value="P:vesicle-mediated transport"/>
    <property type="evidence" value="ECO:0007669"/>
    <property type="project" value="EnsemblPlants"/>
</dbReference>
<feature type="transmembrane region" description="Helical" evidence="7">
    <location>
        <begin position="102"/>
        <end position="118"/>
    </location>
</feature>
<evidence type="ECO:0000313" key="9">
    <source>
        <dbReference type="EMBL" id="KAI5321613.1"/>
    </source>
</evidence>
<dbReference type="GO" id="GO:0005783">
    <property type="term" value="C:endoplasmic reticulum"/>
    <property type="evidence" value="ECO:0007669"/>
    <property type="project" value="EnsemblPlants"/>
</dbReference>
<dbReference type="PANTHER" id="PTHR19317:SF94">
    <property type="entry name" value="PRA1 FAMILY PROTEIN"/>
    <property type="match status" value="1"/>
</dbReference>
<comment type="function">
    <text evidence="1 7">May be involved in both secretory and endocytic intracellular trafficking in the endosomal/prevacuolar compartments.</text>
</comment>
<keyword evidence="5 7" id="KW-1133">Transmembrane helix</keyword>
<evidence type="ECO:0000313" key="10">
    <source>
        <dbReference type="EMBL" id="VVA16480.1"/>
    </source>
</evidence>
<reference evidence="11" key="2">
    <citation type="journal article" date="2020" name="Plant J.">
        <title>Transposons played a major role in the diversification between the closely related almond and peach genomes: results from the almond genome sequence.</title>
        <authorList>
            <person name="Alioto T."/>
            <person name="Alexiou K.G."/>
            <person name="Bardil A."/>
            <person name="Barteri F."/>
            <person name="Castanera R."/>
            <person name="Cruz F."/>
            <person name="Dhingra A."/>
            <person name="Duval H."/>
            <person name="Fernandez I Marti A."/>
            <person name="Frias L."/>
            <person name="Galan B."/>
            <person name="Garcia J.L."/>
            <person name="Howad W."/>
            <person name="Gomez-Garrido J."/>
            <person name="Gut M."/>
            <person name="Julca I."/>
            <person name="Morata J."/>
            <person name="Puigdomenech P."/>
            <person name="Ribeca P."/>
            <person name="Rubio Cabetas M.J."/>
            <person name="Vlasova A."/>
            <person name="Wirthensohn M."/>
            <person name="Garcia-Mas J."/>
            <person name="Gabaldon T."/>
            <person name="Casacuberta J.M."/>
            <person name="Arus P."/>
        </authorList>
    </citation>
    <scope>NUCLEOTIDE SEQUENCE [LARGE SCALE GENOMIC DNA]</scope>
    <source>
        <strain evidence="11">cv. Texas</strain>
    </source>
</reference>
<evidence type="ECO:0000256" key="7">
    <source>
        <dbReference type="RuleBase" id="RU363107"/>
    </source>
</evidence>
<evidence type="ECO:0000256" key="5">
    <source>
        <dbReference type="ARBA" id="ARBA00022989"/>
    </source>
</evidence>
<evidence type="ECO:0000256" key="8">
    <source>
        <dbReference type="SAM" id="MobiDB-lite"/>
    </source>
</evidence>
<accession>A0A5E4EN29</accession>
<evidence type="ECO:0000256" key="6">
    <source>
        <dbReference type="ARBA" id="ARBA00023136"/>
    </source>
</evidence>